<dbReference type="EMBL" id="JAPQFJ010000018">
    <property type="protein sequence ID" value="MCY6959944.1"/>
    <property type="molecule type" value="Genomic_DNA"/>
</dbReference>
<name>A0ABT4DFZ4_9CLOT</name>
<dbReference type="PANTHER" id="PTHR34216">
    <property type="match status" value="1"/>
</dbReference>
<keyword evidence="3" id="KW-0812">Transmembrane</keyword>
<protein>
    <recommendedName>
        <fullName evidence="4">NodB homology domain-containing protein</fullName>
    </recommendedName>
</protein>
<evidence type="ECO:0000313" key="6">
    <source>
        <dbReference type="Proteomes" id="UP001144612"/>
    </source>
</evidence>
<dbReference type="InterPro" id="IPR051398">
    <property type="entry name" value="Polysacch_Deacetylase"/>
</dbReference>
<comment type="subcellular location">
    <subcellularLocation>
        <location evidence="1">Secreted</location>
    </subcellularLocation>
</comment>
<evidence type="ECO:0000313" key="5">
    <source>
        <dbReference type="EMBL" id="MCY6959944.1"/>
    </source>
</evidence>
<dbReference type="SUPFAM" id="SSF88713">
    <property type="entry name" value="Glycoside hydrolase/deacetylase"/>
    <property type="match status" value="1"/>
</dbReference>
<evidence type="ECO:0000256" key="2">
    <source>
        <dbReference type="ARBA" id="ARBA00022729"/>
    </source>
</evidence>
<evidence type="ECO:0000259" key="4">
    <source>
        <dbReference type="Pfam" id="PF01522"/>
    </source>
</evidence>
<dbReference type="Proteomes" id="UP001144612">
    <property type="component" value="Unassembled WGS sequence"/>
</dbReference>
<dbReference type="InterPro" id="IPR011330">
    <property type="entry name" value="Glyco_hydro/deAcase_b/a-brl"/>
</dbReference>
<dbReference type="InterPro" id="IPR002509">
    <property type="entry name" value="NODB_dom"/>
</dbReference>
<feature type="transmembrane region" description="Helical" evidence="3">
    <location>
        <begin position="6"/>
        <end position="26"/>
    </location>
</feature>
<feature type="domain" description="NodB homology" evidence="4">
    <location>
        <begin position="248"/>
        <end position="326"/>
    </location>
</feature>
<dbReference type="Pfam" id="PF01522">
    <property type="entry name" value="Polysacc_deac_1"/>
    <property type="match status" value="1"/>
</dbReference>
<organism evidence="5 6">
    <name type="scientific">Clostridium brassicae</name>
    <dbReference type="NCBI Taxonomy" id="2999072"/>
    <lineage>
        <taxon>Bacteria</taxon>
        <taxon>Bacillati</taxon>
        <taxon>Bacillota</taxon>
        <taxon>Clostridia</taxon>
        <taxon>Eubacteriales</taxon>
        <taxon>Clostridiaceae</taxon>
        <taxon>Clostridium</taxon>
    </lineage>
</organism>
<evidence type="ECO:0000256" key="3">
    <source>
        <dbReference type="SAM" id="Phobius"/>
    </source>
</evidence>
<accession>A0ABT4DFZ4</accession>
<keyword evidence="2" id="KW-0732">Signal</keyword>
<reference evidence="5" key="1">
    <citation type="submission" date="2022-12" db="EMBL/GenBank/DDBJ databases">
        <title>Clostridium sp. nov., isolated from industrial wastewater.</title>
        <authorList>
            <person name="Jiayan W."/>
        </authorList>
    </citation>
    <scope>NUCLEOTIDE SEQUENCE</scope>
    <source>
        <strain evidence="5">ZC22-4</strain>
    </source>
</reference>
<dbReference type="PANTHER" id="PTHR34216:SF3">
    <property type="entry name" value="POLY-BETA-1,6-N-ACETYL-D-GLUCOSAMINE N-DEACETYLASE"/>
    <property type="match status" value="1"/>
</dbReference>
<keyword evidence="3" id="KW-1133">Transmembrane helix</keyword>
<keyword evidence="3" id="KW-0472">Membrane</keyword>
<keyword evidence="6" id="KW-1185">Reference proteome</keyword>
<gene>
    <name evidence="5" type="ORF">OW729_15080</name>
</gene>
<dbReference type="RefSeq" id="WP_268062381.1">
    <property type="nucleotide sequence ID" value="NZ_JAPQFJ010000018.1"/>
</dbReference>
<evidence type="ECO:0000256" key="1">
    <source>
        <dbReference type="ARBA" id="ARBA00004613"/>
    </source>
</evidence>
<dbReference type="Gene3D" id="3.20.20.370">
    <property type="entry name" value="Glycoside hydrolase/deacetylase"/>
    <property type="match status" value="1"/>
</dbReference>
<sequence length="388" mass="44313">MNKKVIAGIIFTFVFIGSIFLGFNLGKQDAKLVHSSKVVQTNSDKKTQRIGGNGEISTQKNIKKKPWKGSIENIFFHPLISNPEVAFNGDKRSNNFDDWFITVGEFNKILKSIYDKDYILVNIKDVYEEYEQNGQKRMRRKELLIPEGKKPIIMSVDDLSYNDGMRGGTSDKIILDSKGDIATFTKGDNEEEKISKDNEIIPIIEGFIKIHPEFSLNGARPTIALTGYQGILGYSTDLSSKNYESERKEAKKVVDKLKKLGWSFASHSYGHNNTQKMPLDKFKIDTDKWEREVASLIGQTPIYVYPHGFSVKSSDSKLKYLQSKGFKIFYSVGKEPYEQILKDSCGVLADRMAVDGITLRKRRERFMKFYDSKDIIDLSVRPKREVGF</sequence>
<comment type="caution">
    <text evidence="5">The sequence shown here is derived from an EMBL/GenBank/DDBJ whole genome shotgun (WGS) entry which is preliminary data.</text>
</comment>
<proteinExistence type="predicted"/>